<gene>
    <name evidence="1" type="ORF">O181_012516</name>
</gene>
<comment type="caution">
    <text evidence="1">The sequence shown here is derived from an EMBL/GenBank/DDBJ whole genome shotgun (WGS) entry which is preliminary data.</text>
</comment>
<dbReference type="AlphaFoldDB" id="A0A9Q3BUR8"/>
<reference evidence="1" key="1">
    <citation type="submission" date="2021-03" db="EMBL/GenBank/DDBJ databases">
        <title>Draft genome sequence of rust myrtle Austropuccinia psidii MF-1, a brazilian biotype.</title>
        <authorList>
            <person name="Quecine M.C."/>
            <person name="Pachon D.M.R."/>
            <person name="Bonatelli M.L."/>
            <person name="Correr F.H."/>
            <person name="Franceschini L.M."/>
            <person name="Leite T.F."/>
            <person name="Margarido G.R.A."/>
            <person name="Almeida C.A."/>
            <person name="Ferrarezi J.A."/>
            <person name="Labate C.A."/>
        </authorList>
    </citation>
    <scope>NUCLEOTIDE SEQUENCE</scope>
    <source>
        <strain evidence="1">MF-1</strain>
    </source>
</reference>
<dbReference type="EMBL" id="AVOT02003203">
    <property type="protein sequence ID" value="MBW0472801.1"/>
    <property type="molecule type" value="Genomic_DNA"/>
</dbReference>
<sequence length="201" mass="23391">MSEPPEKICLIIFVYSESPSLFVNHSTKYMVELPYFPSFEWFFLVIDTPNGEDLISGFDSIYNFNPSIDWRKGLIAFNYYYKDSRNSSITLSNYFPSENTSESLVEIKEFGEDHSISSLDLFNGNVDLPPSSYYDSLEELWDEKEEPERIETVMKFFPSSYHSYFDILSKMEAENLPPHCACHHHIELEGSLPPVRVIYSL</sequence>
<evidence type="ECO:0000313" key="2">
    <source>
        <dbReference type="Proteomes" id="UP000765509"/>
    </source>
</evidence>
<accession>A0A9Q3BUR8</accession>
<protein>
    <submittedName>
        <fullName evidence="1">Uncharacterized protein</fullName>
    </submittedName>
</protein>
<organism evidence="1 2">
    <name type="scientific">Austropuccinia psidii MF-1</name>
    <dbReference type="NCBI Taxonomy" id="1389203"/>
    <lineage>
        <taxon>Eukaryota</taxon>
        <taxon>Fungi</taxon>
        <taxon>Dikarya</taxon>
        <taxon>Basidiomycota</taxon>
        <taxon>Pucciniomycotina</taxon>
        <taxon>Pucciniomycetes</taxon>
        <taxon>Pucciniales</taxon>
        <taxon>Sphaerophragmiaceae</taxon>
        <taxon>Austropuccinia</taxon>
    </lineage>
</organism>
<dbReference type="OrthoDB" id="2684341at2759"/>
<name>A0A9Q3BUR8_9BASI</name>
<proteinExistence type="predicted"/>
<dbReference type="Proteomes" id="UP000765509">
    <property type="component" value="Unassembled WGS sequence"/>
</dbReference>
<keyword evidence="2" id="KW-1185">Reference proteome</keyword>
<evidence type="ECO:0000313" key="1">
    <source>
        <dbReference type="EMBL" id="MBW0472801.1"/>
    </source>
</evidence>